<dbReference type="Gene3D" id="1.10.10.750">
    <property type="entry name" value="Ypt/Rab-GAP domain of gyp1p, domain 1"/>
    <property type="match status" value="1"/>
</dbReference>
<evidence type="ECO:0000256" key="2">
    <source>
        <dbReference type="SAM" id="Phobius"/>
    </source>
</evidence>
<feature type="transmembrane region" description="Helical" evidence="2">
    <location>
        <begin position="382"/>
        <end position="415"/>
    </location>
</feature>
<reference evidence="4 5" key="1">
    <citation type="journal article" date="2013" name="Genome Biol.">
        <title>Genome of Acanthamoeba castellanii highlights extensive lateral gene transfer and early evolution of tyrosine kinase signaling.</title>
        <authorList>
            <person name="Clarke M."/>
            <person name="Lohan A.J."/>
            <person name="Liu B."/>
            <person name="Lagkouvardos I."/>
            <person name="Roy S."/>
            <person name="Zafar N."/>
            <person name="Bertelli C."/>
            <person name="Schilde C."/>
            <person name="Kianianmomeni A."/>
            <person name="Burglin T.R."/>
            <person name="Frech C."/>
            <person name="Turcotte B."/>
            <person name="Kopec K.O."/>
            <person name="Synnott J.M."/>
            <person name="Choo C."/>
            <person name="Paponov I."/>
            <person name="Finkler A."/>
            <person name="Soon Heng Tan C."/>
            <person name="Hutchins A.P."/>
            <person name="Weinmeier T."/>
            <person name="Rattei T."/>
            <person name="Chu J.S."/>
            <person name="Gimenez G."/>
            <person name="Irimia M."/>
            <person name="Rigden D.J."/>
            <person name="Fitzpatrick D.A."/>
            <person name="Lorenzo-Morales J."/>
            <person name="Bateman A."/>
            <person name="Chiu C.H."/>
            <person name="Tang P."/>
            <person name="Hegemann P."/>
            <person name="Fromm H."/>
            <person name="Raoult D."/>
            <person name="Greub G."/>
            <person name="Miranda-Saavedra D."/>
            <person name="Chen N."/>
            <person name="Nash P."/>
            <person name="Ginger M.L."/>
            <person name="Horn M."/>
            <person name="Schaap P."/>
            <person name="Caler L."/>
            <person name="Loftus B."/>
        </authorList>
    </citation>
    <scope>NUCLEOTIDE SEQUENCE [LARGE SCALE GENOMIC DNA]</scope>
    <source>
        <strain evidence="4 5">Neff</strain>
    </source>
</reference>
<dbReference type="PROSITE" id="PS50086">
    <property type="entry name" value="TBC_RABGAP"/>
    <property type="match status" value="1"/>
</dbReference>
<dbReference type="PANTHER" id="PTHR22957:SF26">
    <property type="entry name" value="LD44506P"/>
    <property type="match status" value="1"/>
</dbReference>
<keyword evidence="2" id="KW-0472">Membrane</keyword>
<dbReference type="InterPro" id="IPR000195">
    <property type="entry name" value="Rab-GAP-TBC_dom"/>
</dbReference>
<keyword evidence="2" id="KW-0812">Transmembrane</keyword>
<dbReference type="GO" id="GO:0005096">
    <property type="term" value="F:GTPase activator activity"/>
    <property type="evidence" value="ECO:0007669"/>
    <property type="project" value="TreeGrafter"/>
</dbReference>
<dbReference type="VEuPathDB" id="AmoebaDB:ACA1_391320"/>
<protein>
    <submittedName>
        <fullName evidence="4">TBC domain containing protein</fullName>
    </submittedName>
</protein>
<feature type="region of interest" description="Disordered" evidence="1">
    <location>
        <begin position="1"/>
        <end position="35"/>
    </location>
</feature>
<evidence type="ECO:0000259" key="3">
    <source>
        <dbReference type="PROSITE" id="PS50086"/>
    </source>
</evidence>
<dbReference type="KEGG" id="acan:ACA1_391320"/>
<dbReference type="PANTHER" id="PTHR22957">
    <property type="entry name" value="TBC1 DOMAIN FAMILY MEMBER GTPASE-ACTIVATING PROTEIN"/>
    <property type="match status" value="1"/>
</dbReference>
<dbReference type="InterPro" id="IPR035969">
    <property type="entry name" value="Rab-GAP_TBC_sf"/>
</dbReference>
<accession>L8GNV7</accession>
<evidence type="ECO:0000313" key="5">
    <source>
        <dbReference type="Proteomes" id="UP000011083"/>
    </source>
</evidence>
<dbReference type="EMBL" id="KB008044">
    <property type="protein sequence ID" value="ELR14764.1"/>
    <property type="molecule type" value="Genomic_DNA"/>
</dbReference>
<dbReference type="OrthoDB" id="26371at2759"/>
<organism evidence="4 5">
    <name type="scientific">Acanthamoeba castellanii (strain ATCC 30010 / Neff)</name>
    <dbReference type="NCBI Taxonomy" id="1257118"/>
    <lineage>
        <taxon>Eukaryota</taxon>
        <taxon>Amoebozoa</taxon>
        <taxon>Discosea</taxon>
        <taxon>Longamoebia</taxon>
        <taxon>Centramoebida</taxon>
        <taxon>Acanthamoebidae</taxon>
        <taxon>Acanthamoeba</taxon>
    </lineage>
</organism>
<dbReference type="SMART" id="SM00164">
    <property type="entry name" value="TBC"/>
    <property type="match status" value="1"/>
</dbReference>
<feature type="domain" description="Rab-GAP TBC" evidence="3">
    <location>
        <begin position="99"/>
        <end position="330"/>
    </location>
</feature>
<dbReference type="SUPFAM" id="SSF47923">
    <property type="entry name" value="Ypt/Rab-GAP domain of gyp1p"/>
    <property type="match status" value="2"/>
</dbReference>
<evidence type="ECO:0000256" key="1">
    <source>
        <dbReference type="SAM" id="MobiDB-lite"/>
    </source>
</evidence>
<keyword evidence="5" id="KW-1185">Reference proteome</keyword>
<proteinExistence type="predicted"/>
<dbReference type="Pfam" id="PF00566">
    <property type="entry name" value="RabGAP-TBC"/>
    <property type="match status" value="1"/>
</dbReference>
<dbReference type="AlphaFoldDB" id="L8GNV7"/>
<gene>
    <name evidence="4" type="ORF">ACA1_391320</name>
</gene>
<feature type="compositionally biased region" description="Polar residues" evidence="1">
    <location>
        <begin position="1"/>
        <end position="10"/>
    </location>
</feature>
<dbReference type="Proteomes" id="UP000011083">
    <property type="component" value="Unassembled WGS sequence"/>
</dbReference>
<dbReference type="Gene3D" id="1.10.8.270">
    <property type="entry name" value="putative rabgap domain of human tbc1 domain family member 14 like domains"/>
    <property type="match status" value="1"/>
</dbReference>
<dbReference type="STRING" id="1257118.L8GNV7"/>
<dbReference type="GeneID" id="14915347"/>
<dbReference type="RefSeq" id="XP_004336777.1">
    <property type="nucleotide sequence ID" value="XM_004336729.1"/>
</dbReference>
<sequence length="504" mass="57215">MAALSATMQELQRRKAQRSTSTPCYPPDPAHRPDAILSRSLSSDWTMLTRMGSDDEQSFQTPAEKESARRMAEAMVHFREVLAQPTIDIDKLKHLSHSGVPGKIRPAIWPLLLGYWPTRYGARKETVHKKREEYRRLLAQHLKNEKDMNQEQRKLWHQVKIDVPRTTPKGFMLVFHHKRIQRALSNILYLWSILRPEIDYFQGLNDLCVPFILILLSRYVGGDIDAINVYQLDTLSNENMLAVEADTFWCMSHFLAHIQDNFVISNTGIEAMINKMEELVRIHDEPLYRHLKSVGIDFLIFAMRWVITLLVREMPIKSLIRLWDSYLCKTAQMVTLFHLCVCAAFLTTWSDRLRKFDFSEAVIFLQHLLIARANVVMAEEQIYTHLCVVCSSIIIVLMLVLVIVVFVVLLCLLALTLSARAAAAAIQRSSQEIHHIMASASLSPSSSSSSSSPLSFSSSFSPPALMSASLPFASAFPPVASPLLLPPPRMGSSLLLDDFDLELD</sequence>
<keyword evidence="2" id="KW-1133">Transmembrane helix</keyword>
<dbReference type="Gene3D" id="1.10.472.80">
    <property type="entry name" value="Ypt/Rab-GAP domain of gyp1p, domain 3"/>
    <property type="match status" value="1"/>
</dbReference>
<name>L8GNV7_ACACF</name>
<evidence type="ECO:0000313" key="4">
    <source>
        <dbReference type="EMBL" id="ELR14764.1"/>
    </source>
</evidence>